<organism evidence="2 3">
    <name type="scientific">Tenacibaculum geojense</name>
    <dbReference type="NCBI Taxonomy" id="915352"/>
    <lineage>
        <taxon>Bacteria</taxon>
        <taxon>Pseudomonadati</taxon>
        <taxon>Bacteroidota</taxon>
        <taxon>Flavobacteriia</taxon>
        <taxon>Flavobacteriales</taxon>
        <taxon>Flavobacteriaceae</taxon>
        <taxon>Tenacibaculum</taxon>
    </lineage>
</organism>
<keyword evidence="1" id="KW-0472">Membrane</keyword>
<reference evidence="3" key="1">
    <citation type="journal article" date="2019" name="Int. J. Syst. Evol. Microbiol.">
        <title>The Global Catalogue of Microorganisms (GCM) 10K type strain sequencing project: providing services to taxonomists for standard genome sequencing and annotation.</title>
        <authorList>
            <consortium name="The Broad Institute Genomics Platform"/>
            <consortium name="The Broad Institute Genome Sequencing Center for Infectious Disease"/>
            <person name="Wu L."/>
            <person name="Ma J."/>
        </authorList>
    </citation>
    <scope>NUCLEOTIDE SEQUENCE [LARGE SCALE GENOMIC DNA]</scope>
    <source>
        <strain evidence="3">CCUG 60527</strain>
    </source>
</reference>
<accession>A0ABW3JNK9</accession>
<dbReference type="Proteomes" id="UP001597062">
    <property type="component" value="Unassembled WGS sequence"/>
</dbReference>
<sequence length="181" mass="21149">MKTEKIILFLKEFLFRKKSLNYLLWLLLVALIAEIKAIGSYEAIDAFLNQIAADTENNSFINYVILIARILFDEGSFLVLCILIVLFLVVCYLKLKELKHVNELKTNKKEVLLVKTRDRVVKASEIPTSEYVQLLELITDKDLKKTLTAYYNFKRERGNIHQLEKLIKEKKIIEKLNSNIN</sequence>
<dbReference type="EMBL" id="JBHTJR010000014">
    <property type="protein sequence ID" value="MFD0991876.1"/>
    <property type="molecule type" value="Genomic_DNA"/>
</dbReference>
<proteinExistence type="predicted"/>
<name>A0ABW3JNK9_9FLAO</name>
<keyword evidence="3" id="KW-1185">Reference proteome</keyword>
<protein>
    <submittedName>
        <fullName evidence="2">Uncharacterized protein</fullName>
    </submittedName>
</protein>
<comment type="caution">
    <text evidence="2">The sequence shown here is derived from an EMBL/GenBank/DDBJ whole genome shotgun (WGS) entry which is preliminary data.</text>
</comment>
<evidence type="ECO:0000313" key="3">
    <source>
        <dbReference type="Proteomes" id="UP001597062"/>
    </source>
</evidence>
<keyword evidence="1" id="KW-0812">Transmembrane</keyword>
<gene>
    <name evidence="2" type="ORF">ACFQ1U_01545</name>
</gene>
<evidence type="ECO:0000256" key="1">
    <source>
        <dbReference type="SAM" id="Phobius"/>
    </source>
</evidence>
<feature type="transmembrane region" description="Helical" evidence="1">
    <location>
        <begin position="76"/>
        <end position="95"/>
    </location>
</feature>
<keyword evidence="1" id="KW-1133">Transmembrane helix</keyword>
<dbReference type="RefSeq" id="WP_386104594.1">
    <property type="nucleotide sequence ID" value="NZ_JBHTJR010000014.1"/>
</dbReference>
<evidence type="ECO:0000313" key="2">
    <source>
        <dbReference type="EMBL" id="MFD0991876.1"/>
    </source>
</evidence>
<feature type="transmembrane region" description="Helical" evidence="1">
    <location>
        <begin position="20"/>
        <end position="39"/>
    </location>
</feature>